<dbReference type="GeneID" id="101894537"/>
<evidence type="ECO:0000256" key="2">
    <source>
        <dbReference type="ARBA" id="ARBA00006375"/>
    </source>
</evidence>
<dbReference type="InterPro" id="IPR018108">
    <property type="entry name" value="MCP_transmembrane"/>
</dbReference>
<evidence type="ECO:0000313" key="12">
    <source>
        <dbReference type="Proteomes" id="UP001652621"/>
    </source>
</evidence>
<keyword evidence="6" id="KW-1133">Transmembrane helix</keyword>
<feature type="repeat" description="Solcar" evidence="9">
    <location>
        <begin position="218"/>
        <end position="301"/>
    </location>
</feature>
<dbReference type="SUPFAM" id="SSF103506">
    <property type="entry name" value="Mitochondrial carrier"/>
    <property type="match status" value="1"/>
</dbReference>
<proteinExistence type="inferred from homology"/>
<keyword evidence="12" id="KW-1185">Reference proteome</keyword>
<evidence type="ECO:0000256" key="1">
    <source>
        <dbReference type="ARBA" id="ARBA00004225"/>
    </source>
</evidence>
<evidence type="ECO:0000313" key="11">
    <source>
        <dbReference type="EnsemblMetazoa" id="MDOA001014-PA"/>
    </source>
</evidence>
<dbReference type="FunFam" id="1.50.40.10:FF:000146">
    <property type="entry name" value="Uncharacterized protein, isoform B"/>
    <property type="match status" value="1"/>
</dbReference>
<keyword evidence="3 10" id="KW-0813">Transport</keyword>
<reference evidence="11" key="1">
    <citation type="submission" date="2020-05" db="UniProtKB">
        <authorList>
            <consortium name="EnsemblMetazoa"/>
        </authorList>
    </citation>
    <scope>IDENTIFICATION</scope>
    <source>
        <strain evidence="11">Aabys</strain>
    </source>
</reference>
<protein>
    <submittedName>
        <fullName evidence="13">Mitochondrial ornithine transporter 1</fullName>
    </submittedName>
</protein>
<dbReference type="PANTHER" id="PTHR45624">
    <property type="entry name" value="MITOCHONDRIAL BASIC AMINO ACIDS TRANSPORTER-RELATED"/>
    <property type="match status" value="1"/>
</dbReference>
<dbReference type="EnsemblMetazoa" id="MDOA001014-RA">
    <property type="protein sequence ID" value="MDOA001014-PA"/>
    <property type="gene ID" value="MDOA001014"/>
</dbReference>
<dbReference type="GO" id="GO:0031966">
    <property type="term" value="C:mitochondrial membrane"/>
    <property type="evidence" value="ECO:0007669"/>
    <property type="project" value="UniProtKB-SubCell"/>
</dbReference>
<feature type="repeat" description="Solcar" evidence="9">
    <location>
        <begin position="14"/>
        <end position="99"/>
    </location>
</feature>
<keyword evidence="5" id="KW-0677">Repeat</keyword>
<keyword evidence="8 9" id="KW-0472">Membrane</keyword>
<keyword evidence="4 9" id="KW-0812">Transmembrane</keyword>
<dbReference type="InterPro" id="IPR050567">
    <property type="entry name" value="Mitochondrial_Carrier"/>
</dbReference>
<evidence type="ECO:0000256" key="5">
    <source>
        <dbReference type="ARBA" id="ARBA00022737"/>
    </source>
</evidence>
<dbReference type="GO" id="GO:1990575">
    <property type="term" value="P:mitochondrial L-ornithine transmembrane transport"/>
    <property type="evidence" value="ECO:0007669"/>
    <property type="project" value="TreeGrafter"/>
</dbReference>
<keyword evidence="7" id="KW-0496">Mitochondrion</keyword>
<dbReference type="AlphaFoldDB" id="A0A1I8M3Z0"/>
<accession>A0A9J7CP79</accession>
<evidence type="ECO:0000256" key="10">
    <source>
        <dbReference type="RuleBase" id="RU000488"/>
    </source>
</evidence>
<gene>
    <name evidence="13" type="primary">LOC101894537</name>
</gene>
<organism evidence="11">
    <name type="scientific">Musca domestica</name>
    <name type="common">House fly</name>
    <dbReference type="NCBI Taxonomy" id="7370"/>
    <lineage>
        <taxon>Eukaryota</taxon>
        <taxon>Metazoa</taxon>
        <taxon>Ecdysozoa</taxon>
        <taxon>Arthropoda</taxon>
        <taxon>Hexapoda</taxon>
        <taxon>Insecta</taxon>
        <taxon>Pterygota</taxon>
        <taxon>Neoptera</taxon>
        <taxon>Endopterygota</taxon>
        <taxon>Diptera</taxon>
        <taxon>Brachycera</taxon>
        <taxon>Muscomorpha</taxon>
        <taxon>Muscoidea</taxon>
        <taxon>Muscidae</taxon>
        <taxon>Musca</taxon>
    </lineage>
</organism>
<evidence type="ECO:0000256" key="9">
    <source>
        <dbReference type="PROSITE-ProRule" id="PRU00282"/>
    </source>
</evidence>
<dbReference type="Proteomes" id="UP001652621">
    <property type="component" value="Unplaced"/>
</dbReference>
<dbReference type="RefSeq" id="XP_005179997.3">
    <property type="nucleotide sequence ID" value="XM_005179940.4"/>
</dbReference>
<evidence type="ECO:0000256" key="6">
    <source>
        <dbReference type="ARBA" id="ARBA00022989"/>
    </source>
</evidence>
<dbReference type="InterPro" id="IPR023395">
    <property type="entry name" value="MCP_dom_sf"/>
</dbReference>
<dbReference type="VEuPathDB" id="VectorBase:MDOA001014"/>
<dbReference type="PROSITE" id="PS50920">
    <property type="entry name" value="SOLCAR"/>
    <property type="match status" value="3"/>
</dbReference>
<dbReference type="Gene3D" id="1.50.40.10">
    <property type="entry name" value="Mitochondrial carrier domain"/>
    <property type="match status" value="2"/>
</dbReference>
<dbReference type="GO" id="GO:0000064">
    <property type="term" value="F:L-ornithine transmembrane transporter activity"/>
    <property type="evidence" value="ECO:0007669"/>
    <property type="project" value="TreeGrafter"/>
</dbReference>
<evidence type="ECO:0000313" key="13">
    <source>
        <dbReference type="RefSeq" id="XP_005179997.3"/>
    </source>
</evidence>
<comment type="subcellular location">
    <subcellularLocation>
        <location evidence="1">Mitochondrion membrane</location>
        <topology evidence="1">Multi-pass membrane protein</topology>
    </subcellularLocation>
</comment>
<accession>A0A1I8M3Z0</accession>
<comment type="similarity">
    <text evidence="2 10">Belongs to the mitochondrial carrier (TC 2.A.29) family.</text>
</comment>
<name>A0A1I8M3Z0_MUSDO</name>
<feature type="repeat" description="Solcar" evidence="9">
    <location>
        <begin position="112"/>
        <end position="207"/>
    </location>
</feature>
<dbReference type="OrthoDB" id="409586at2759"/>
<dbReference type="VEuPathDB" id="VectorBase:MDOMA2_015595"/>
<reference evidence="13" key="2">
    <citation type="submission" date="2025-05" db="UniProtKB">
        <authorList>
            <consortium name="RefSeq"/>
        </authorList>
    </citation>
    <scope>IDENTIFICATION</scope>
    <source>
        <strain evidence="13">Aabys</strain>
        <tissue evidence="13">Whole body</tissue>
    </source>
</reference>
<evidence type="ECO:0000256" key="8">
    <source>
        <dbReference type="ARBA" id="ARBA00023136"/>
    </source>
</evidence>
<dbReference type="eggNOG" id="KOG0763">
    <property type="taxonomic scope" value="Eukaryota"/>
</dbReference>
<evidence type="ECO:0000256" key="3">
    <source>
        <dbReference type="ARBA" id="ARBA00022448"/>
    </source>
</evidence>
<dbReference type="KEGG" id="mde:101894537"/>
<evidence type="ECO:0000256" key="7">
    <source>
        <dbReference type="ARBA" id="ARBA00023128"/>
    </source>
</evidence>
<evidence type="ECO:0000256" key="4">
    <source>
        <dbReference type="ARBA" id="ARBA00022692"/>
    </source>
</evidence>
<sequence>MLDQKLSSPDGKFRNGFIDFTAGSLGGAAQIYVSQPMDTVKVKQQSFPQMYKNMIDCFVKTYRTDGIFRGLYAGSVPAVVASVAENSVLFAAFGGCQKVVAYAMNIEDVKDMPTLGHAFSGFLAAFFSTFTLCPTELVKCKLQALREMRLHNPKSCAHLPITPWKLTKHIMATEGIPGFFRGLTSTFVREMPGYFCFFGAYEGTRELLRKPHQTKEEIGALKTMFAGAVSGIILWVSTFPADVIKSRIQVNNLKRSMTSVGLEIVRTEGFFALYNGVLPSILRTIPATATLFLVYEYTKKTLNEN</sequence>
<dbReference type="Pfam" id="PF00153">
    <property type="entry name" value="Mito_carr"/>
    <property type="match status" value="3"/>
</dbReference>
<dbReference type="PANTHER" id="PTHR45624:SF12">
    <property type="entry name" value="MITOCHONDRIAL ORNITHINE TRANSPORTER 1"/>
    <property type="match status" value="1"/>
</dbReference>